<feature type="compositionally biased region" description="Polar residues" evidence="1">
    <location>
        <begin position="370"/>
        <end position="379"/>
    </location>
</feature>
<protein>
    <submittedName>
        <fullName evidence="2">Uncharacterized protein</fullName>
    </submittedName>
</protein>
<feature type="compositionally biased region" description="Polar residues" evidence="1">
    <location>
        <begin position="284"/>
        <end position="294"/>
    </location>
</feature>
<name>A0A9P6EQD4_9AGAR</name>
<comment type="caution">
    <text evidence="2">The sequence shown here is derived from an EMBL/GenBank/DDBJ whole genome shotgun (WGS) entry which is preliminary data.</text>
</comment>
<feature type="compositionally biased region" description="Basic and acidic residues" evidence="1">
    <location>
        <begin position="170"/>
        <end position="183"/>
    </location>
</feature>
<evidence type="ECO:0000256" key="1">
    <source>
        <dbReference type="SAM" id="MobiDB-lite"/>
    </source>
</evidence>
<feature type="region of interest" description="Disordered" evidence="1">
    <location>
        <begin position="344"/>
        <end position="390"/>
    </location>
</feature>
<reference evidence="2" key="1">
    <citation type="submission" date="2020-11" db="EMBL/GenBank/DDBJ databases">
        <authorList>
            <consortium name="DOE Joint Genome Institute"/>
            <person name="Ahrendt S."/>
            <person name="Riley R."/>
            <person name="Andreopoulos W."/>
            <person name="Labutti K."/>
            <person name="Pangilinan J."/>
            <person name="Ruiz-Duenas F.J."/>
            <person name="Barrasa J.M."/>
            <person name="Sanchez-Garcia M."/>
            <person name="Camarero S."/>
            <person name="Miyauchi S."/>
            <person name="Serrano A."/>
            <person name="Linde D."/>
            <person name="Babiker R."/>
            <person name="Drula E."/>
            <person name="Ayuso-Fernandez I."/>
            <person name="Pacheco R."/>
            <person name="Padilla G."/>
            <person name="Ferreira P."/>
            <person name="Barriuso J."/>
            <person name="Kellner H."/>
            <person name="Castanera R."/>
            <person name="Alfaro M."/>
            <person name="Ramirez L."/>
            <person name="Pisabarro A.G."/>
            <person name="Kuo A."/>
            <person name="Tritt A."/>
            <person name="Lipzen A."/>
            <person name="He G."/>
            <person name="Yan M."/>
            <person name="Ng V."/>
            <person name="Cullen D."/>
            <person name="Martin F."/>
            <person name="Rosso M.-N."/>
            <person name="Henrissat B."/>
            <person name="Hibbett D."/>
            <person name="Martinez A.T."/>
            <person name="Grigoriev I.V."/>
        </authorList>
    </citation>
    <scope>NUCLEOTIDE SEQUENCE</scope>
    <source>
        <strain evidence="2">CBS 506.95</strain>
    </source>
</reference>
<feature type="region of interest" description="Disordered" evidence="1">
    <location>
        <begin position="272"/>
        <end position="311"/>
    </location>
</feature>
<keyword evidence="3" id="KW-1185">Reference proteome</keyword>
<dbReference type="AlphaFoldDB" id="A0A9P6EQD4"/>
<feature type="compositionally biased region" description="Low complexity" evidence="1">
    <location>
        <begin position="444"/>
        <end position="462"/>
    </location>
</feature>
<feature type="region of interest" description="Disordered" evidence="1">
    <location>
        <begin position="577"/>
        <end position="694"/>
    </location>
</feature>
<feature type="region of interest" description="Disordered" evidence="1">
    <location>
        <begin position="740"/>
        <end position="779"/>
    </location>
</feature>
<dbReference type="EMBL" id="MU157826">
    <property type="protein sequence ID" value="KAF9534113.1"/>
    <property type="molecule type" value="Genomic_DNA"/>
</dbReference>
<organism evidence="2 3">
    <name type="scientific">Crepidotus variabilis</name>
    <dbReference type="NCBI Taxonomy" id="179855"/>
    <lineage>
        <taxon>Eukaryota</taxon>
        <taxon>Fungi</taxon>
        <taxon>Dikarya</taxon>
        <taxon>Basidiomycota</taxon>
        <taxon>Agaricomycotina</taxon>
        <taxon>Agaricomycetes</taxon>
        <taxon>Agaricomycetidae</taxon>
        <taxon>Agaricales</taxon>
        <taxon>Agaricineae</taxon>
        <taxon>Crepidotaceae</taxon>
        <taxon>Crepidotus</taxon>
    </lineage>
</organism>
<feature type="region of interest" description="Disordered" evidence="1">
    <location>
        <begin position="438"/>
        <end position="492"/>
    </location>
</feature>
<proteinExistence type="predicted"/>
<evidence type="ECO:0000313" key="3">
    <source>
        <dbReference type="Proteomes" id="UP000807306"/>
    </source>
</evidence>
<accession>A0A9P6EQD4</accession>
<dbReference type="Proteomes" id="UP000807306">
    <property type="component" value="Unassembled WGS sequence"/>
</dbReference>
<gene>
    <name evidence="2" type="ORF">CPB83DRAFT_831272</name>
</gene>
<sequence>MTTDKKVDQETHFACKCLNVRIRASPQPWVGPDYPRDPSYTPVFVKDDGITVVHTQVTVRQSSRPEPIPGSSKYSRFTAVTCLLCNIPIYRVYHAIALEVEGNAPSLLPSEEWVEREILKSLTGWVDVHTSALVGETVSKAESSDSFVQAFSVLLPEASVSTSPPEPCDDGGRTYPKEDSSAEKIDKPTYLPFTKPVFLPPPFTPSNPIFVHLAGIANTRSKEMRNASETRIQEFVALEAAAIEEKENLIKHQAECLWRVFKQNLEDVQLERGRASRAARSPSQPNDPQSTNGAVNHHLPGSSVAVTNFIPTPIPSSAQHISSPSHPRVSALSASLAASTFHHPKYTRSHSPSADSSSSHESGRSHTLSTRSGSSTLVHSEQKGEGSNVLQFKRNINDDINTQASYRYFVNLEEDMQRFKRAQQEEDSKKAPNGILAAAAPDQTTASSSKVVNSTKTTSDPTVVPPSPKAAAESTAHPDTTTPPRGRDKGKRKVTFDVEPAVVTIGKEEKVRDETPGEDPREIIFPLDDVSIEDNAEKSMTEPTQTNTVTLPLLEQPPPRPVHVKRRSLTAATEAFQNLRPSSLPAPSHVRPIRSQPGVDSSSQSMMLGLPRVVGSHLRHSSTTSPPPASPTSERDSALMKLVAADTPSHRGNWKPGSQSWTSLTSNEAKIESDEESEAEEQGAVASSAPVSVKRKIVDASDDEVEDPEPSKIVPVVGSLPVKIKKREAPKLLSLSSYVEPGAVPRDQHQPSSSAPPVNGKRPSAASMRKAMYAEKDRARPMDPGVLDFVVEDDEEGDSLAEAELATAKDEGEKARKQALMILQARSELPEEGMWRSLAT</sequence>
<feature type="compositionally biased region" description="Low complexity" evidence="1">
    <location>
        <begin position="349"/>
        <end position="369"/>
    </location>
</feature>
<feature type="region of interest" description="Disordered" evidence="1">
    <location>
        <begin position="159"/>
        <end position="183"/>
    </location>
</feature>
<dbReference type="OrthoDB" id="2563191at2759"/>
<feature type="compositionally biased region" description="Polar residues" evidence="1">
    <location>
        <begin position="656"/>
        <end position="667"/>
    </location>
</feature>
<evidence type="ECO:0000313" key="2">
    <source>
        <dbReference type="EMBL" id="KAF9534113.1"/>
    </source>
</evidence>